<dbReference type="SUPFAM" id="SSF52499">
    <property type="entry name" value="Isochorismatase-like hydrolases"/>
    <property type="match status" value="1"/>
</dbReference>
<feature type="domain" description="Isochorismatase-like" evidence="3">
    <location>
        <begin position="17"/>
        <end position="179"/>
    </location>
</feature>
<accession>A0A840QNA2</accession>
<dbReference type="PANTHER" id="PTHR43540:SF6">
    <property type="entry name" value="ISOCHORISMATASE-LIKE DOMAIN-CONTAINING PROTEIN"/>
    <property type="match status" value="1"/>
</dbReference>
<name>A0A840QNA2_9BACI</name>
<comment type="caution">
    <text evidence="4">The sequence shown here is derived from an EMBL/GenBank/DDBJ whole genome shotgun (WGS) entry which is preliminary data.</text>
</comment>
<keyword evidence="2" id="KW-0378">Hydrolase</keyword>
<dbReference type="RefSeq" id="WP_343043329.1">
    <property type="nucleotide sequence ID" value="NZ_JACHHB010000003.1"/>
</dbReference>
<evidence type="ECO:0000313" key="4">
    <source>
        <dbReference type="EMBL" id="MBB5172862.1"/>
    </source>
</evidence>
<dbReference type="InterPro" id="IPR036380">
    <property type="entry name" value="Isochorismatase-like_sf"/>
</dbReference>
<organism evidence="4 5">
    <name type="scientific">Texcoconibacillus texcoconensis</name>
    <dbReference type="NCBI Taxonomy" id="1095777"/>
    <lineage>
        <taxon>Bacteria</taxon>
        <taxon>Bacillati</taxon>
        <taxon>Bacillota</taxon>
        <taxon>Bacilli</taxon>
        <taxon>Bacillales</taxon>
        <taxon>Bacillaceae</taxon>
        <taxon>Texcoconibacillus</taxon>
    </lineage>
</organism>
<dbReference type="Gene3D" id="3.40.50.850">
    <property type="entry name" value="Isochorismatase-like"/>
    <property type="match status" value="1"/>
</dbReference>
<keyword evidence="5" id="KW-1185">Reference proteome</keyword>
<comment type="similarity">
    <text evidence="1">Belongs to the isochorismatase family.</text>
</comment>
<protein>
    <submittedName>
        <fullName evidence="4">Nicotinamidase-related amidase</fullName>
    </submittedName>
</protein>
<dbReference type="PANTHER" id="PTHR43540">
    <property type="entry name" value="PEROXYUREIDOACRYLATE/UREIDOACRYLATE AMIDOHYDROLASE-RELATED"/>
    <property type="match status" value="1"/>
</dbReference>
<reference evidence="4 5" key="1">
    <citation type="submission" date="2020-08" db="EMBL/GenBank/DDBJ databases">
        <title>Genomic Encyclopedia of Type Strains, Phase IV (KMG-IV): sequencing the most valuable type-strain genomes for metagenomic binning, comparative biology and taxonomic classification.</title>
        <authorList>
            <person name="Goeker M."/>
        </authorList>
    </citation>
    <scope>NUCLEOTIDE SEQUENCE [LARGE SCALE GENOMIC DNA]</scope>
    <source>
        <strain evidence="4 5">DSM 24696</strain>
    </source>
</reference>
<evidence type="ECO:0000313" key="5">
    <source>
        <dbReference type="Proteomes" id="UP000551878"/>
    </source>
</evidence>
<dbReference type="AlphaFoldDB" id="A0A840QNA2"/>
<dbReference type="EMBL" id="JACHHB010000003">
    <property type="protein sequence ID" value="MBB5172862.1"/>
    <property type="molecule type" value="Genomic_DNA"/>
</dbReference>
<gene>
    <name evidence="4" type="ORF">HNQ41_001006</name>
</gene>
<dbReference type="CDD" id="cd00431">
    <property type="entry name" value="cysteine_hydrolases"/>
    <property type="match status" value="1"/>
</dbReference>
<dbReference type="Proteomes" id="UP000551878">
    <property type="component" value="Unassembled WGS sequence"/>
</dbReference>
<sequence length="193" mass="22255">MSLNKDEPNLPNDIDKSALIFIDVINDFNFADGYELLQHAIPMAERLAKFKKIAKEQNIPVIYVNDHYGNWRYDFRTLVNHCMRNESLGKEVVQQLLPEHGDYHILKPQYSGFFYTPLDLLLDNLNVNKLILTGVSGNMCVQFTANDAYMRGYHLHTPSDAIASRHVEENNKALHLMEKVLKADISPLFYNTE</sequence>
<dbReference type="Pfam" id="PF00857">
    <property type="entry name" value="Isochorismatase"/>
    <property type="match status" value="1"/>
</dbReference>
<proteinExistence type="inferred from homology"/>
<dbReference type="InterPro" id="IPR050272">
    <property type="entry name" value="Isochorismatase-like_hydrls"/>
</dbReference>
<evidence type="ECO:0000256" key="1">
    <source>
        <dbReference type="ARBA" id="ARBA00006336"/>
    </source>
</evidence>
<evidence type="ECO:0000256" key="2">
    <source>
        <dbReference type="ARBA" id="ARBA00022801"/>
    </source>
</evidence>
<dbReference type="GO" id="GO:0016787">
    <property type="term" value="F:hydrolase activity"/>
    <property type="evidence" value="ECO:0007669"/>
    <property type="project" value="UniProtKB-KW"/>
</dbReference>
<dbReference type="InterPro" id="IPR000868">
    <property type="entry name" value="Isochorismatase-like_dom"/>
</dbReference>
<evidence type="ECO:0000259" key="3">
    <source>
        <dbReference type="Pfam" id="PF00857"/>
    </source>
</evidence>